<evidence type="ECO:0000256" key="2">
    <source>
        <dbReference type="ARBA" id="ARBA00022692"/>
    </source>
</evidence>
<comment type="caution">
    <text evidence="6">The sequence shown here is derived from an EMBL/GenBank/DDBJ whole genome shotgun (WGS) entry which is preliminary data.</text>
</comment>
<keyword evidence="2 5" id="KW-0812">Transmembrane</keyword>
<name>A0AAW9NG70_9BACI</name>
<evidence type="ECO:0000313" key="7">
    <source>
        <dbReference type="Proteomes" id="UP001307168"/>
    </source>
</evidence>
<feature type="transmembrane region" description="Helical" evidence="5">
    <location>
        <begin position="43"/>
        <end position="65"/>
    </location>
</feature>
<dbReference type="Gene3D" id="1.20.1280.290">
    <property type="match status" value="1"/>
</dbReference>
<evidence type="ECO:0000256" key="3">
    <source>
        <dbReference type="ARBA" id="ARBA00022989"/>
    </source>
</evidence>
<gene>
    <name evidence="6" type="ORF">P4706_28475</name>
</gene>
<keyword evidence="3 5" id="KW-1133">Transmembrane helix</keyword>
<feature type="transmembrane region" description="Helical" evidence="5">
    <location>
        <begin position="12"/>
        <end position="31"/>
    </location>
</feature>
<evidence type="ECO:0000256" key="4">
    <source>
        <dbReference type="ARBA" id="ARBA00023136"/>
    </source>
</evidence>
<dbReference type="EMBL" id="JARNBH010000042">
    <property type="protein sequence ID" value="MEC0276931.1"/>
    <property type="molecule type" value="Genomic_DNA"/>
</dbReference>
<evidence type="ECO:0000313" key="6">
    <source>
        <dbReference type="EMBL" id="MEC0276931.1"/>
    </source>
</evidence>
<evidence type="ECO:0000256" key="1">
    <source>
        <dbReference type="ARBA" id="ARBA00004141"/>
    </source>
</evidence>
<sequence length="101" mass="11429">MVEFLKFYCLVVAPLLSTFLISFAYVPQIVQNIRTKSVRDLSLGFWVLINAFIVNMIANALYLFLTAPNGLGYLLTEVANGVLAFTVLCQILYYRKKEVAK</sequence>
<protein>
    <submittedName>
        <fullName evidence="6">PQ-loop repeat-containing protein</fullName>
    </submittedName>
</protein>
<dbReference type="Proteomes" id="UP001307168">
    <property type="component" value="Unassembled WGS sequence"/>
</dbReference>
<dbReference type="GO" id="GO:0016020">
    <property type="term" value="C:membrane"/>
    <property type="evidence" value="ECO:0007669"/>
    <property type="project" value="UniProtKB-SubCell"/>
</dbReference>
<evidence type="ECO:0000256" key="5">
    <source>
        <dbReference type="SAM" id="Phobius"/>
    </source>
</evidence>
<dbReference type="Pfam" id="PF04193">
    <property type="entry name" value="PQ-loop"/>
    <property type="match status" value="1"/>
</dbReference>
<reference evidence="6 7" key="1">
    <citation type="submission" date="2023-03" db="EMBL/GenBank/DDBJ databases">
        <title>Bacillus Genome Sequencing.</title>
        <authorList>
            <person name="Dunlap C."/>
        </authorList>
    </citation>
    <scope>NUCLEOTIDE SEQUENCE [LARGE SCALE GENOMIC DNA]</scope>
    <source>
        <strain evidence="6 7">B-41290</strain>
    </source>
</reference>
<dbReference type="AlphaFoldDB" id="A0AAW9NG70"/>
<dbReference type="InterPro" id="IPR006603">
    <property type="entry name" value="PQ-loop_rpt"/>
</dbReference>
<keyword evidence="7" id="KW-1185">Reference proteome</keyword>
<proteinExistence type="predicted"/>
<comment type="subcellular location">
    <subcellularLocation>
        <location evidence="1">Membrane</location>
        <topology evidence="1">Multi-pass membrane protein</topology>
    </subcellularLocation>
</comment>
<accession>A0AAW9NG70</accession>
<keyword evidence="4 5" id="KW-0472">Membrane</keyword>
<organism evidence="6 7">
    <name type="scientific">Peribacillus castrilensis</name>
    <dbReference type="NCBI Taxonomy" id="2897690"/>
    <lineage>
        <taxon>Bacteria</taxon>
        <taxon>Bacillati</taxon>
        <taxon>Bacillota</taxon>
        <taxon>Bacilli</taxon>
        <taxon>Bacillales</taxon>
        <taxon>Bacillaceae</taxon>
        <taxon>Peribacillus</taxon>
    </lineage>
</organism>
<dbReference type="RefSeq" id="WP_367408470.1">
    <property type="nucleotide sequence ID" value="NZ_JARNBH010000042.1"/>
</dbReference>
<feature type="transmembrane region" description="Helical" evidence="5">
    <location>
        <begin position="71"/>
        <end position="94"/>
    </location>
</feature>